<dbReference type="GO" id="GO:0016740">
    <property type="term" value="F:transferase activity"/>
    <property type="evidence" value="ECO:0007669"/>
    <property type="project" value="UniProtKB-KW"/>
</dbReference>
<dbReference type="PRINTS" id="PR01210">
    <property type="entry name" value="GGTRANSPTASE"/>
</dbReference>
<sequence length="537" mass="57762">MPMFQLSEYPHPSRRTAVVAGKGMVAASQPLASQAGMRVLQQGGNAIDAAIAAAACLTVVEPTGNGIGGDAFAIVWYKGQMYGLNASGGAPQLLTPEAVKQRGFADAMPASGWLPVTVPGAPGAWASLAGRFGRLPLAKLLEPAVEYAEGGYPLSPELAVKWERAYEAWQKRNGDGAFSEWFRVFAPNGRAPRAGEEWRSPDHARTLRLIGETNGEAFYRGELAELIDKAAREGGGLLRKEDMAPFQPEWVDPISVSYRGYDIWELPPNGQGIVALMALNMLNRFDLASLDAETRFHTQIEAMKLAFADGKHYVTDPKHMRASVEQLLSPEYAALRGGLIGEEALMPEPGQLPKGGTVYLATADGEGNMVSFIQSNYHGFGSGIVVPGTGISLQNRGHSFSLDPGHANVLEPGKRPYHTIIPGFITKSGEPVGPFGVMGAFMQPQGHLQVIANLLDHHNNPQAALDAPRWQWMEGKTVAVEAGFPAAIAEELKRRGHDIYTLPDHKAFGCGQIIWREPSGVLIGGTEPRTDGCIASW</sequence>
<reference evidence="1 2" key="1">
    <citation type="submission" date="2018-06" db="EMBL/GenBank/DDBJ databases">
        <title>Paenibacillus montanisoli sp. nov., isolated from mountain area soil.</title>
        <authorList>
            <person name="Wu M."/>
        </authorList>
    </citation>
    <scope>NUCLEOTIDE SEQUENCE [LARGE SCALE GENOMIC DNA]</scope>
    <source>
        <strain evidence="1 2">RA17</strain>
    </source>
</reference>
<dbReference type="InterPro" id="IPR052896">
    <property type="entry name" value="GGT-like_enzyme"/>
</dbReference>
<dbReference type="SUPFAM" id="SSF56235">
    <property type="entry name" value="N-terminal nucleophile aminohydrolases (Ntn hydrolases)"/>
    <property type="match status" value="1"/>
</dbReference>
<dbReference type="RefSeq" id="WP_112880903.1">
    <property type="nucleotide sequence ID" value="NZ_QLUW01000001.1"/>
</dbReference>
<keyword evidence="2" id="KW-1185">Reference proteome</keyword>
<evidence type="ECO:0000313" key="2">
    <source>
        <dbReference type="Proteomes" id="UP000249260"/>
    </source>
</evidence>
<proteinExistence type="predicted"/>
<name>A0A328U597_9BACL</name>
<dbReference type="PANTHER" id="PTHR43881:SF1">
    <property type="entry name" value="GAMMA-GLUTAMYLTRANSPEPTIDASE (AFU_ORTHOLOGUE AFUA_4G13580)"/>
    <property type="match status" value="1"/>
</dbReference>
<dbReference type="InterPro" id="IPR043137">
    <property type="entry name" value="GGT_ssub_C"/>
</dbReference>
<dbReference type="PANTHER" id="PTHR43881">
    <property type="entry name" value="GAMMA-GLUTAMYLTRANSPEPTIDASE (AFU_ORTHOLOGUE AFUA_4G13580)"/>
    <property type="match status" value="1"/>
</dbReference>
<dbReference type="InterPro" id="IPR029055">
    <property type="entry name" value="Ntn_hydrolases_N"/>
</dbReference>
<protein>
    <submittedName>
        <fullName evidence="1">Gamma-glutamyltransferase</fullName>
    </submittedName>
</protein>
<dbReference type="Pfam" id="PF01019">
    <property type="entry name" value="G_glu_transpept"/>
    <property type="match status" value="1"/>
</dbReference>
<gene>
    <name evidence="1" type="ORF">DL346_04805</name>
</gene>
<dbReference type="Gene3D" id="1.10.246.130">
    <property type="match status" value="1"/>
</dbReference>
<dbReference type="InterPro" id="IPR043138">
    <property type="entry name" value="GGT_lsub"/>
</dbReference>
<comment type="caution">
    <text evidence="1">The sequence shown here is derived from an EMBL/GenBank/DDBJ whole genome shotgun (WGS) entry which is preliminary data.</text>
</comment>
<keyword evidence="1" id="KW-0808">Transferase</keyword>
<dbReference type="AlphaFoldDB" id="A0A328U597"/>
<dbReference type="Proteomes" id="UP000249260">
    <property type="component" value="Unassembled WGS sequence"/>
</dbReference>
<accession>A0A328U597</accession>
<evidence type="ECO:0000313" key="1">
    <source>
        <dbReference type="EMBL" id="RAP77780.1"/>
    </source>
</evidence>
<dbReference type="Gene3D" id="3.60.20.40">
    <property type="match status" value="1"/>
</dbReference>
<organism evidence="1 2">
    <name type="scientific">Paenibacillus montanisoli</name>
    <dbReference type="NCBI Taxonomy" id="2081970"/>
    <lineage>
        <taxon>Bacteria</taxon>
        <taxon>Bacillati</taxon>
        <taxon>Bacillota</taxon>
        <taxon>Bacilli</taxon>
        <taxon>Bacillales</taxon>
        <taxon>Paenibacillaceae</taxon>
        <taxon>Paenibacillus</taxon>
    </lineage>
</organism>
<dbReference type="EMBL" id="QLUW01000001">
    <property type="protein sequence ID" value="RAP77780.1"/>
    <property type="molecule type" value="Genomic_DNA"/>
</dbReference>
<dbReference type="OrthoDB" id="9781342at2"/>